<evidence type="ECO:0000256" key="10">
    <source>
        <dbReference type="SAM" id="MobiDB-lite"/>
    </source>
</evidence>
<gene>
    <name evidence="12" type="ORF">Bathy01g00670</name>
</gene>
<organism evidence="12 13">
    <name type="scientific">Bathycoccus prasinos</name>
    <dbReference type="NCBI Taxonomy" id="41875"/>
    <lineage>
        <taxon>Eukaryota</taxon>
        <taxon>Viridiplantae</taxon>
        <taxon>Chlorophyta</taxon>
        <taxon>Mamiellophyceae</taxon>
        <taxon>Mamiellales</taxon>
        <taxon>Bathycoccaceae</taxon>
        <taxon>Bathycoccus</taxon>
    </lineage>
</organism>
<name>K8EYR2_9CHLO</name>
<evidence type="ECO:0000259" key="11">
    <source>
        <dbReference type="PROSITE" id="PS50106"/>
    </source>
</evidence>
<evidence type="ECO:0000256" key="8">
    <source>
        <dbReference type="ARBA" id="ARBA00060385"/>
    </source>
</evidence>
<dbReference type="InterPro" id="IPR041489">
    <property type="entry name" value="PDZ_6"/>
</dbReference>
<dbReference type="Gene3D" id="3.30.750.44">
    <property type="match status" value="1"/>
</dbReference>
<dbReference type="AlphaFoldDB" id="K8EYR2"/>
<dbReference type="GeneID" id="19017803"/>
<feature type="compositionally biased region" description="Low complexity" evidence="10">
    <location>
        <begin position="15"/>
        <end position="26"/>
    </location>
</feature>
<dbReference type="EC" id="3.4.21.102" evidence="9"/>
<comment type="catalytic activity">
    <reaction evidence="6">
        <text>The enzyme shows specific recognition of a C-terminal tripeptide, Xaa-Yaa-Zaa, in which Xaa is preferably Ala or Leu, Yaa is preferably Ala or Tyr, and Zaa is preferably Ala, but then cleaves at a variable distance from the C-terminus. A typical cleavage is -Ala-Ala-|-Arg-Ala-Ala-Lys-Glu-Asn-Tyr-Ala-Leu-Ala-Ala.</text>
        <dbReference type="EC" id="3.4.21.102"/>
    </reaction>
</comment>
<dbReference type="NCBIfam" id="TIGR00225">
    <property type="entry name" value="prc"/>
    <property type="match status" value="1"/>
</dbReference>
<feature type="region of interest" description="Disordered" evidence="10">
    <location>
        <begin position="1"/>
        <end position="71"/>
    </location>
</feature>
<accession>K8EYR2</accession>
<evidence type="ECO:0000256" key="3">
    <source>
        <dbReference type="ARBA" id="ARBA00022801"/>
    </source>
</evidence>
<evidence type="ECO:0000256" key="7">
    <source>
        <dbReference type="ARBA" id="ARBA00060065"/>
    </source>
</evidence>
<dbReference type="RefSeq" id="XP_007515489.1">
    <property type="nucleotide sequence ID" value="XM_007515427.1"/>
</dbReference>
<dbReference type="Gene3D" id="3.90.226.10">
    <property type="entry name" value="2-enoyl-CoA Hydratase, Chain A, domain 1"/>
    <property type="match status" value="1"/>
</dbReference>
<evidence type="ECO:0000313" key="12">
    <source>
        <dbReference type="EMBL" id="CCO14368.1"/>
    </source>
</evidence>
<dbReference type="SUPFAM" id="SSF50156">
    <property type="entry name" value="PDZ domain-like"/>
    <property type="match status" value="1"/>
</dbReference>
<dbReference type="GO" id="GO:0009579">
    <property type="term" value="C:thylakoid"/>
    <property type="evidence" value="ECO:0007669"/>
    <property type="project" value="UniProtKB-SubCell"/>
</dbReference>
<dbReference type="GO" id="GO:0006508">
    <property type="term" value="P:proteolysis"/>
    <property type="evidence" value="ECO:0007669"/>
    <property type="project" value="UniProtKB-KW"/>
</dbReference>
<dbReference type="InterPro" id="IPR005151">
    <property type="entry name" value="Tail-specific_protease"/>
</dbReference>
<dbReference type="Pfam" id="PF17820">
    <property type="entry name" value="PDZ_6"/>
    <property type="match status" value="1"/>
</dbReference>
<feature type="domain" description="PDZ" evidence="11">
    <location>
        <begin position="171"/>
        <end position="241"/>
    </location>
</feature>
<evidence type="ECO:0000256" key="2">
    <source>
        <dbReference type="ARBA" id="ARBA00022670"/>
    </source>
</evidence>
<evidence type="ECO:0000313" key="13">
    <source>
        <dbReference type="Proteomes" id="UP000198341"/>
    </source>
</evidence>
<dbReference type="InterPro" id="IPR029045">
    <property type="entry name" value="ClpP/crotonase-like_dom_sf"/>
</dbReference>
<evidence type="ECO:0000256" key="4">
    <source>
        <dbReference type="ARBA" id="ARBA00022825"/>
    </source>
</evidence>
<dbReference type="InterPro" id="IPR004447">
    <property type="entry name" value="Peptidase_S41A"/>
</dbReference>
<dbReference type="CDD" id="cd07560">
    <property type="entry name" value="Peptidase_S41_CPP"/>
    <property type="match status" value="1"/>
</dbReference>
<dbReference type="GO" id="GO:0004252">
    <property type="term" value="F:serine-type endopeptidase activity"/>
    <property type="evidence" value="ECO:0007669"/>
    <property type="project" value="UniProtKB-EC"/>
</dbReference>
<dbReference type="InterPro" id="IPR001478">
    <property type="entry name" value="PDZ"/>
</dbReference>
<feature type="compositionally biased region" description="Basic residues" evidence="10">
    <location>
        <begin position="27"/>
        <end position="40"/>
    </location>
</feature>
<dbReference type="PROSITE" id="PS50106">
    <property type="entry name" value="PDZ"/>
    <property type="match status" value="1"/>
</dbReference>
<protein>
    <recommendedName>
        <fullName evidence="9">C-terminal processing peptidase</fullName>
        <ecNumber evidence="9">3.4.21.102</ecNumber>
    </recommendedName>
</protein>
<keyword evidence="2 12" id="KW-0645">Protease</keyword>
<feature type="compositionally biased region" description="Low complexity" evidence="10">
    <location>
        <begin position="43"/>
        <end position="53"/>
    </location>
</feature>
<evidence type="ECO:0000256" key="5">
    <source>
        <dbReference type="ARBA" id="ARBA00023078"/>
    </source>
</evidence>
<keyword evidence="4" id="KW-0720">Serine protease</keyword>
<dbReference type="PANTHER" id="PTHR32060">
    <property type="entry name" value="TAIL-SPECIFIC PROTEASE"/>
    <property type="match status" value="1"/>
</dbReference>
<dbReference type="OrthoDB" id="43580at2759"/>
<dbReference type="CDD" id="cd06782">
    <property type="entry name" value="cpPDZ_CPP-like"/>
    <property type="match status" value="1"/>
</dbReference>
<keyword evidence="5" id="KW-0793">Thylakoid</keyword>
<proteinExistence type="inferred from homology"/>
<comment type="similarity">
    <text evidence="1">Belongs to the peptidase S41A family.</text>
</comment>
<dbReference type="KEGG" id="bpg:Bathy01g00670"/>
<comment type="subcellular location">
    <subcellularLocation>
        <location evidence="8">Thylakoid</location>
    </subcellularLocation>
</comment>
<comment type="function">
    <text evidence="7">Protease involved in the C-terminal processing of the chloroplastic D1 protein of photosystem II. This proteolytic processing is necessary to allow the light-driven assembly of the tetranuclear manganese cluster, which is responsible for photosynthetic water oxidation.</text>
</comment>
<reference evidence="12 13" key="1">
    <citation type="submission" date="2011-10" db="EMBL/GenBank/DDBJ databases">
        <authorList>
            <person name="Genoscope - CEA"/>
        </authorList>
    </citation>
    <scope>NUCLEOTIDE SEQUENCE [LARGE SCALE GENOMIC DNA]</scope>
    <source>
        <strain evidence="12 13">RCC 1105</strain>
    </source>
</reference>
<dbReference type="MEROPS" id="S41.002"/>
<dbReference type="eggNOG" id="ENOG502QSWI">
    <property type="taxonomic scope" value="Eukaryota"/>
</dbReference>
<dbReference type="EMBL" id="FO082278">
    <property type="protein sequence ID" value="CCO14368.1"/>
    <property type="molecule type" value="Genomic_DNA"/>
</dbReference>
<dbReference type="STRING" id="41875.K8EYR2"/>
<dbReference type="SMART" id="SM00228">
    <property type="entry name" value="PDZ"/>
    <property type="match status" value="1"/>
</dbReference>
<dbReference type="FunFam" id="3.30.750.44:FF:000002">
    <property type="entry name" value="carboxyl-terminal-processing peptidase 2, chloroplastic"/>
    <property type="match status" value="1"/>
</dbReference>
<keyword evidence="3" id="KW-0378">Hydrolase</keyword>
<dbReference type="SUPFAM" id="SSF52096">
    <property type="entry name" value="ClpP/crotonase"/>
    <property type="match status" value="1"/>
</dbReference>
<evidence type="ECO:0000256" key="6">
    <source>
        <dbReference type="ARBA" id="ARBA00051784"/>
    </source>
</evidence>
<sequence>MTTMRSGSKPLHDINTTQNNKKNNSSLRRRILRTTRGRRTRIGDSSSSSPVSSLDDVENDDDENKKGDDANTNPFATTLFAGALCCCIFGVTDVRVANAVTENQLLFLEAWRAVDKAYVDKTFNGVSWFKYREQTVKNTPMPSREDAYEAIKAMLKKLDDPFTRFLEPDQYAAVSENTMNANVSGIGVELTIDSDLSVKVVTPTIDAPAYVAGIKPLDKILEIDATDVTGLSLYEVAELLRGPQGSDVLLKIEPSATPGKTKNLSVTRKQYAVVPVKSDLCTSKSGGDSIGVVKLQTFNSLSAAKTKEALSDLAAKGANSFVLDLRDDSGGLFPGALDIASQLMKKGLIVQIADAEGVRDTFEVNGKPLENVYDKKLSVIVNKGTASASEVLTAALRDNNRATVFGDEPTYGKGLIQTIVPLSDGSAVNVTVAKYQTPLGTDINKVGIAPDKKLPVGKDGQIMPAKLDKIPSTNDADASVLSFCEYVSSLEDGTF</sequence>
<dbReference type="PANTHER" id="PTHR32060:SF7">
    <property type="entry name" value="CARBOXYL-TERMINAL-PROCESSING PEPTIDASE 2, CHLOROPLASTIC"/>
    <property type="match status" value="1"/>
</dbReference>
<dbReference type="InterPro" id="IPR036034">
    <property type="entry name" value="PDZ_sf"/>
</dbReference>
<evidence type="ECO:0000256" key="9">
    <source>
        <dbReference type="ARBA" id="ARBA00066637"/>
    </source>
</evidence>
<keyword evidence="13" id="KW-1185">Reference proteome</keyword>
<dbReference type="Pfam" id="PF03572">
    <property type="entry name" value="Peptidase_S41"/>
    <property type="match status" value="1"/>
</dbReference>
<evidence type="ECO:0000256" key="1">
    <source>
        <dbReference type="ARBA" id="ARBA00009179"/>
    </source>
</evidence>
<dbReference type="Proteomes" id="UP000198341">
    <property type="component" value="Chromosome 1"/>
</dbReference>
<dbReference type="Gene3D" id="2.30.42.10">
    <property type="match status" value="1"/>
</dbReference>
<dbReference type="SMART" id="SM00245">
    <property type="entry name" value="TSPc"/>
    <property type="match status" value="1"/>
</dbReference>